<sequence>MKIILNNKEEILELNEDKISVNKLLEIKKYSFPRLIVRINENLIKKENYNTTFIKDGDKVDIIHMISGG</sequence>
<dbReference type="InterPro" id="IPR003749">
    <property type="entry name" value="ThiS/MoaD-like"/>
</dbReference>
<proteinExistence type="predicted"/>
<dbReference type="CDD" id="cd00565">
    <property type="entry name" value="Ubl_ThiS"/>
    <property type="match status" value="1"/>
</dbReference>
<organism evidence="1 2">
    <name type="scientific">Stygiobacter electus</name>
    <dbReference type="NCBI Taxonomy" id="3032292"/>
    <lineage>
        <taxon>Bacteria</taxon>
        <taxon>Pseudomonadati</taxon>
        <taxon>Ignavibacteriota</taxon>
        <taxon>Ignavibacteria</taxon>
        <taxon>Ignavibacteriales</taxon>
        <taxon>Melioribacteraceae</taxon>
        <taxon>Stygiobacter</taxon>
    </lineage>
</organism>
<gene>
    <name evidence="1" type="primary">thiS</name>
    <name evidence="1" type="ORF">P0M35_08745</name>
</gene>
<dbReference type="Pfam" id="PF02597">
    <property type="entry name" value="ThiS"/>
    <property type="match status" value="1"/>
</dbReference>
<dbReference type="PANTHER" id="PTHR34472:SF1">
    <property type="entry name" value="SULFUR CARRIER PROTEIN THIS"/>
    <property type="match status" value="1"/>
</dbReference>
<dbReference type="InterPro" id="IPR012675">
    <property type="entry name" value="Beta-grasp_dom_sf"/>
</dbReference>
<dbReference type="Proteomes" id="UP001221302">
    <property type="component" value="Unassembled WGS sequence"/>
</dbReference>
<accession>A0AAE3P3K1</accession>
<dbReference type="EMBL" id="JARGDL010000011">
    <property type="protein sequence ID" value="MDF1612235.1"/>
    <property type="molecule type" value="Genomic_DNA"/>
</dbReference>
<keyword evidence="2" id="KW-1185">Reference proteome</keyword>
<protein>
    <submittedName>
        <fullName evidence="1">Sulfur carrier protein ThiS</fullName>
    </submittedName>
</protein>
<dbReference type="AlphaFoldDB" id="A0AAE3P3K1"/>
<reference evidence="1" key="1">
    <citation type="submission" date="2023-03" db="EMBL/GenBank/DDBJ databases">
        <title>Stygiobacter electus gen. nov., sp. nov., facultatively anaerobic thermotolerant bacterium of the class Ignavibacteria from a well of Yessentuki mineral water deposit.</title>
        <authorList>
            <person name="Podosokorskaya O.A."/>
            <person name="Elcheninov A.G."/>
            <person name="Petrova N.F."/>
            <person name="Zavarzina D.G."/>
            <person name="Kublanov I.V."/>
            <person name="Merkel A.Y."/>
        </authorList>
    </citation>
    <scope>NUCLEOTIDE SEQUENCE</scope>
    <source>
        <strain evidence="1">09-Me</strain>
    </source>
</reference>
<dbReference type="Gene3D" id="3.10.20.30">
    <property type="match status" value="1"/>
</dbReference>
<dbReference type="SUPFAM" id="SSF54285">
    <property type="entry name" value="MoaD/ThiS"/>
    <property type="match status" value="1"/>
</dbReference>
<dbReference type="RefSeq" id="WP_321536005.1">
    <property type="nucleotide sequence ID" value="NZ_JARGDL010000011.1"/>
</dbReference>
<dbReference type="InterPro" id="IPR016155">
    <property type="entry name" value="Mopterin_synth/thiamin_S_b"/>
</dbReference>
<name>A0AAE3P3K1_9BACT</name>
<evidence type="ECO:0000313" key="2">
    <source>
        <dbReference type="Proteomes" id="UP001221302"/>
    </source>
</evidence>
<evidence type="ECO:0000313" key="1">
    <source>
        <dbReference type="EMBL" id="MDF1612235.1"/>
    </source>
</evidence>
<dbReference type="PANTHER" id="PTHR34472">
    <property type="entry name" value="SULFUR CARRIER PROTEIN THIS"/>
    <property type="match status" value="1"/>
</dbReference>
<dbReference type="InterPro" id="IPR010035">
    <property type="entry name" value="Thi_S"/>
</dbReference>
<dbReference type="NCBIfam" id="TIGR01683">
    <property type="entry name" value="thiS"/>
    <property type="match status" value="1"/>
</dbReference>
<comment type="caution">
    <text evidence="1">The sequence shown here is derived from an EMBL/GenBank/DDBJ whole genome shotgun (WGS) entry which is preliminary data.</text>
</comment>